<feature type="signal peptide" evidence="5">
    <location>
        <begin position="1"/>
        <end position="25"/>
    </location>
</feature>
<evidence type="ECO:0000256" key="5">
    <source>
        <dbReference type="HAMAP-Rule" id="MF_01000"/>
    </source>
</evidence>
<accession>A0A2N5E9I2</accession>
<dbReference type="GO" id="GO:0015889">
    <property type="term" value="P:cobalamin transport"/>
    <property type="evidence" value="ECO:0007669"/>
    <property type="project" value="UniProtKB-UniRule"/>
</dbReference>
<dbReference type="Proteomes" id="UP000234503">
    <property type="component" value="Unassembled WGS sequence"/>
</dbReference>
<feature type="chain" id="PRO_5015013023" description="Vitamin B12-binding protein" evidence="5">
    <location>
        <begin position="26"/>
        <end position="283"/>
    </location>
</feature>
<evidence type="ECO:0000256" key="2">
    <source>
        <dbReference type="ARBA" id="ARBA00022729"/>
    </source>
</evidence>
<proteinExistence type="inferred from homology"/>
<dbReference type="InterPro" id="IPR051030">
    <property type="entry name" value="Vitamin_B12-ABC_binding"/>
</dbReference>
<keyword evidence="4 5" id="KW-1015">Disulfide bond</keyword>
<reference evidence="7 8" key="1">
    <citation type="submission" date="2017-12" db="EMBL/GenBank/DDBJ databases">
        <title>Characterization of six clinical isolates of Enterochimera gen. nov., a novel genus of the Yersiniaciae family and the three species Enterochimera arupensis sp. nov., Enterochimera coloradensis sp. nov, and Enterochimera californica sp. nov.</title>
        <authorList>
            <person name="Rossi A."/>
            <person name="Fisher M."/>
        </authorList>
    </citation>
    <scope>NUCLEOTIDE SEQUENCE [LARGE SCALE GENOMIC DNA]</scope>
    <source>
        <strain evidence="8">2016-Iso4</strain>
    </source>
</reference>
<dbReference type="InterPro" id="IPR023544">
    <property type="entry name" value="ABC_transptr_vit_B12-bd"/>
</dbReference>
<feature type="disulfide bond" evidence="5">
    <location>
        <begin position="190"/>
        <end position="266"/>
    </location>
</feature>
<feature type="binding site" evidence="5">
    <location>
        <position position="57"/>
    </location>
    <ligand>
        <name>cyanocob(III)alamin</name>
        <dbReference type="ChEBI" id="CHEBI:17439"/>
    </ligand>
</feature>
<comment type="similarity">
    <text evidence="5">Belongs to the BtuF family.</text>
</comment>
<dbReference type="OrthoDB" id="6495095at2"/>
<feature type="site" description="Important for BtuC binding" evidence="5">
    <location>
        <position position="79"/>
    </location>
</feature>
<dbReference type="SUPFAM" id="SSF53807">
    <property type="entry name" value="Helical backbone' metal receptor"/>
    <property type="match status" value="1"/>
</dbReference>
<evidence type="ECO:0000313" key="8">
    <source>
        <dbReference type="Proteomes" id="UP000234503"/>
    </source>
</evidence>
<dbReference type="Pfam" id="PF01497">
    <property type="entry name" value="Peripla_BP_2"/>
    <property type="match status" value="1"/>
</dbReference>
<dbReference type="PANTHER" id="PTHR42860:SF1">
    <property type="entry name" value="VITAMIN B12-BINDING PROTEIN"/>
    <property type="match status" value="1"/>
</dbReference>
<dbReference type="NCBIfam" id="NF038402">
    <property type="entry name" value="TroA_like"/>
    <property type="match status" value="1"/>
</dbReference>
<organism evidence="7 8">
    <name type="scientific">Chimaeribacter coloradensis</name>
    <dbReference type="NCBI Taxonomy" id="2060068"/>
    <lineage>
        <taxon>Bacteria</taxon>
        <taxon>Pseudomonadati</taxon>
        <taxon>Pseudomonadota</taxon>
        <taxon>Gammaproteobacteria</taxon>
        <taxon>Enterobacterales</taxon>
        <taxon>Yersiniaceae</taxon>
        <taxon>Chimaeribacter</taxon>
    </lineage>
</organism>
<protein>
    <recommendedName>
        <fullName evidence="5">Vitamin B12-binding protein</fullName>
    </recommendedName>
</protein>
<dbReference type="InterPro" id="IPR002491">
    <property type="entry name" value="ABC_transptr_periplasmic_BD"/>
</dbReference>
<evidence type="ECO:0000256" key="1">
    <source>
        <dbReference type="ARBA" id="ARBA00022448"/>
    </source>
</evidence>
<sequence precursor="true">MMRRLRVFKALLTAVPFFVAYAAAAAPVQRVIALAPNLTELAYAAGLGPQMVAASDYADYPPGAEKLERVASWQGINLERIVALKPDLVLAWRGGNPQRSLDQLQSLGVPVITLDPQSVEQVAAALDQLAGYSAQPETGHRAAQQLRTERAALQRQYARATPLPVLLQFGTRPLFTASGKTLQSEILTLCGAQNLFAQSPVPWPQVSREQVLMRRPAAIVTPGDQAAQRAVAAWWQPQLSVPVIALNSDWFSRAGPRIMLAARQLCPQLAALPAPSSSARNDR</sequence>
<feature type="domain" description="Fe/B12 periplasmic-binding" evidence="6">
    <location>
        <begin position="30"/>
        <end position="277"/>
    </location>
</feature>
<keyword evidence="1 5" id="KW-0813">Transport</keyword>
<dbReference type="PROSITE" id="PS50983">
    <property type="entry name" value="FE_B12_PBP"/>
    <property type="match status" value="1"/>
</dbReference>
<keyword evidence="2 5" id="KW-0732">Signal</keyword>
<dbReference type="GO" id="GO:0042597">
    <property type="term" value="C:periplasmic space"/>
    <property type="evidence" value="ECO:0007669"/>
    <property type="project" value="UniProtKB-SubCell"/>
</dbReference>
<keyword evidence="3 5" id="KW-0574">Periplasm</keyword>
<name>A0A2N5E9I2_9GAMM</name>
<comment type="subcellular location">
    <subcellularLocation>
        <location evidence="5">Periplasm</location>
    </subcellularLocation>
</comment>
<dbReference type="HAMAP" id="MF_01000">
    <property type="entry name" value="BtuF"/>
    <property type="match status" value="1"/>
</dbReference>
<dbReference type="PANTHER" id="PTHR42860">
    <property type="entry name" value="VITAMIN B12-BINDING PROTEIN"/>
    <property type="match status" value="1"/>
</dbReference>
<comment type="subunit">
    <text evidence="5">The complex is composed of two ATP-binding proteins (BtuD), two transmembrane proteins (BtuC) and a solute-binding protein (BtuF).</text>
</comment>
<comment type="caution">
    <text evidence="7">The sequence shown here is derived from an EMBL/GenBank/DDBJ whole genome shotgun (WGS) entry which is preliminary data.</text>
</comment>
<evidence type="ECO:0000259" key="6">
    <source>
        <dbReference type="PROSITE" id="PS50983"/>
    </source>
</evidence>
<evidence type="ECO:0000313" key="7">
    <source>
        <dbReference type="EMBL" id="PLR38556.1"/>
    </source>
</evidence>
<dbReference type="GO" id="GO:0031419">
    <property type="term" value="F:cobalamin binding"/>
    <property type="evidence" value="ECO:0007669"/>
    <property type="project" value="InterPro"/>
</dbReference>
<comment type="caution">
    <text evidence="5">Lacks conserved residue(s) required for the propagation of feature annotation.</text>
</comment>
<dbReference type="Gene3D" id="3.40.50.1980">
    <property type="entry name" value="Nitrogenase molybdenum iron protein domain"/>
    <property type="match status" value="2"/>
</dbReference>
<evidence type="ECO:0000256" key="3">
    <source>
        <dbReference type="ARBA" id="ARBA00022764"/>
    </source>
</evidence>
<keyword evidence="8" id="KW-1185">Reference proteome</keyword>
<dbReference type="EMBL" id="PJZH01000003">
    <property type="protein sequence ID" value="PLR38556.1"/>
    <property type="molecule type" value="Genomic_DNA"/>
</dbReference>
<dbReference type="RefSeq" id="WP_101823492.1">
    <property type="nucleotide sequence ID" value="NZ_PJZH01000003.1"/>
</dbReference>
<evidence type="ECO:0000256" key="4">
    <source>
        <dbReference type="ARBA" id="ARBA00023157"/>
    </source>
</evidence>
<dbReference type="InterPro" id="IPR054828">
    <property type="entry name" value="Vit_B12_bind_prot"/>
</dbReference>
<dbReference type="AlphaFoldDB" id="A0A2N5E9I2"/>
<gene>
    <name evidence="5" type="primary">btuF</name>
    <name evidence="7" type="ORF">CYR32_06120</name>
</gene>
<feature type="site" description="Important for BtuC binding" evidence="5">
    <location>
        <position position="209"/>
    </location>
</feature>
<comment type="function">
    <text evidence="5">Part of the ABC transporter complex BtuCDF involved in vitamin B12 import. Binds vitamin B12 and delivers it to the periplasmic surface of BtuC.</text>
</comment>
<dbReference type="CDD" id="cd01144">
    <property type="entry name" value="BtuF"/>
    <property type="match status" value="1"/>
</dbReference>
<dbReference type="NCBIfam" id="NF002894">
    <property type="entry name" value="PRK03379.1"/>
    <property type="match status" value="1"/>
</dbReference>